<reference evidence="1" key="1">
    <citation type="submission" date="2014-11" db="EMBL/GenBank/DDBJ databases">
        <authorList>
            <person name="Amaro Gonzalez C."/>
        </authorList>
    </citation>
    <scope>NUCLEOTIDE SEQUENCE</scope>
</reference>
<reference evidence="1" key="2">
    <citation type="journal article" date="2015" name="Fish Shellfish Immunol.">
        <title>Early steps in the European eel (Anguilla anguilla)-Vibrio vulnificus interaction in the gills: Role of the RtxA13 toxin.</title>
        <authorList>
            <person name="Callol A."/>
            <person name="Pajuelo D."/>
            <person name="Ebbesson L."/>
            <person name="Teles M."/>
            <person name="MacKenzie S."/>
            <person name="Amaro C."/>
        </authorList>
    </citation>
    <scope>NUCLEOTIDE SEQUENCE</scope>
</reference>
<dbReference type="AlphaFoldDB" id="A0A0E9Y1F2"/>
<proteinExistence type="predicted"/>
<accession>A0A0E9Y1F2</accession>
<protein>
    <submittedName>
        <fullName evidence="1">Uncharacterized protein</fullName>
    </submittedName>
</protein>
<evidence type="ECO:0000313" key="1">
    <source>
        <dbReference type="EMBL" id="JAI07946.1"/>
    </source>
</evidence>
<organism evidence="1">
    <name type="scientific">Anguilla anguilla</name>
    <name type="common">European freshwater eel</name>
    <name type="synonym">Muraena anguilla</name>
    <dbReference type="NCBI Taxonomy" id="7936"/>
    <lineage>
        <taxon>Eukaryota</taxon>
        <taxon>Metazoa</taxon>
        <taxon>Chordata</taxon>
        <taxon>Craniata</taxon>
        <taxon>Vertebrata</taxon>
        <taxon>Euteleostomi</taxon>
        <taxon>Actinopterygii</taxon>
        <taxon>Neopterygii</taxon>
        <taxon>Teleostei</taxon>
        <taxon>Anguilliformes</taxon>
        <taxon>Anguillidae</taxon>
        <taxon>Anguilla</taxon>
    </lineage>
</organism>
<dbReference type="EMBL" id="GBXM01000632">
    <property type="protein sequence ID" value="JAI07946.1"/>
    <property type="molecule type" value="Transcribed_RNA"/>
</dbReference>
<name>A0A0E9Y1F2_ANGAN</name>
<sequence length="21" mass="2294">MTIKQQKNMASLIGVKISCLS</sequence>